<comment type="caution">
    <text evidence="2">The sequence shown here is derived from an EMBL/GenBank/DDBJ whole genome shotgun (WGS) entry which is preliminary data.</text>
</comment>
<name>A0A5D3DTY6_CUCMM</name>
<evidence type="ECO:0000313" key="2">
    <source>
        <dbReference type="EMBL" id="TYK27166.1"/>
    </source>
</evidence>
<evidence type="ECO:0000313" key="3">
    <source>
        <dbReference type="Proteomes" id="UP000321393"/>
    </source>
</evidence>
<evidence type="ECO:0008006" key="5">
    <source>
        <dbReference type="Google" id="ProtNLM"/>
    </source>
</evidence>
<sequence>MMQCSCNYSPELKLIESQVFKSQAPAEAEASVGRFDSKLDNMKSKLDHIYYRLDHMDFSFTIELLTIKEFLDVLSRVSRYTNYDEEHKEGGGEDRGTNEDPDVGVIDHVVILDLDAVRNDIEADQQEELVGAMVDASEVSIEDAWIFVVPMDYSDVEDGVPPFPILSSNELQFKELCFNIQSLTFSTMSEPSLDKEEDNEAYPPQLKRKKLVKFPPLMQRNRRNRDLMEDGKKAMDGPDYICPIMDQSDLRYFFDYALGVIKDCRLLFEVYWLMGLVNMKQHWLIVAADIKHCNDWSSQHKITFQEPLLASEKDQGNSTKWGIGSDRDGLGSIGNKEVVDDGGHESDIEFGVDDDVWSSYV</sequence>
<proteinExistence type="predicted"/>
<accession>A0A5D3DTY6</accession>
<reference evidence="3 4" key="1">
    <citation type="submission" date="2019-08" db="EMBL/GenBank/DDBJ databases">
        <title>Draft genome sequences of two oriental melons (Cucumis melo L. var makuwa).</title>
        <authorList>
            <person name="Kwon S.-Y."/>
        </authorList>
    </citation>
    <scope>NUCLEOTIDE SEQUENCE [LARGE SCALE GENOMIC DNA]</scope>
    <source>
        <strain evidence="4">cv. Chang Bougi</strain>
        <strain evidence="3">cv. SW 3</strain>
        <tissue evidence="2">Leaf</tissue>
    </source>
</reference>
<dbReference type="Proteomes" id="UP000321947">
    <property type="component" value="Unassembled WGS sequence"/>
</dbReference>
<evidence type="ECO:0000313" key="4">
    <source>
        <dbReference type="Proteomes" id="UP000321947"/>
    </source>
</evidence>
<evidence type="ECO:0000313" key="1">
    <source>
        <dbReference type="EMBL" id="KAA0048578.1"/>
    </source>
</evidence>
<dbReference type="Proteomes" id="UP000321393">
    <property type="component" value="Unassembled WGS sequence"/>
</dbReference>
<gene>
    <name evidence="2" type="ORF">E5676_scaffold236G00110</name>
    <name evidence="1" type="ORF">E6C27_scaffold61G002170</name>
</gene>
<organism evidence="2 4">
    <name type="scientific">Cucumis melo var. makuwa</name>
    <name type="common">Oriental melon</name>
    <dbReference type="NCBI Taxonomy" id="1194695"/>
    <lineage>
        <taxon>Eukaryota</taxon>
        <taxon>Viridiplantae</taxon>
        <taxon>Streptophyta</taxon>
        <taxon>Embryophyta</taxon>
        <taxon>Tracheophyta</taxon>
        <taxon>Spermatophyta</taxon>
        <taxon>Magnoliopsida</taxon>
        <taxon>eudicotyledons</taxon>
        <taxon>Gunneridae</taxon>
        <taxon>Pentapetalae</taxon>
        <taxon>rosids</taxon>
        <taxon>fabids</taxon>
        <taxon>Cucurbitales</taxon>
        <taxon>Cucurbitaceae</taxon>
        <taxon>Benincaseae</taxon>
        <taxon>Cucumis</taxon>
    </lineage>
</organism>
<dbReference type="AlphaFoldDB" id="A0A5D3DTY6"/>
<dbReference type="EMBL" id="SSTE01012822">
    <property type="protein sequence ID" value="KAA0048578.1"/>
    <property type="molecule type" value="Genomic_DNA"/>
</dbReference>
<dbReference type="EMBL" id="SSTD01002896">
    <property type="protein sequence ID" value="TYK27166.1"/>
    <property type="molecule type" value="Genomic_DNA"/>
</dbReference>
<protein>
    <recommendedName>
        <fullName evidence="5">Ulp1-like peptidase</fullName>
    </recommendedName>
</protein>